<dbReference type="GO" id="GO:0006260">
    <property type="term" value="P:DNA replication"/>
    <property type="evidence" value="ECO:0007669"/>
    <property type="project" value="UniProtKB-KW"/>
</dbReference>
<dbReference type="CDD" id="cd08041">
    <property type="entry name" value="OBF_kDNA_ligase_like"/>
    <property type="match status" value="1"/>
</dbReference>
<dbReference type="PROSITE" id="PS50966">
    <property type="entry name" value="ZF_SWIM"/>
    <property type="match status" value="1"/>
</dbReference>
<dbReference type="Proteomes" id="UP000481153">
    <property type="component" value="Unassembled WGS sequence"/>
</dbReference>
<protein>
    <recommendedName>
        <fullName evidence="11">DNA ligase (ATP)</fullName>
    </recommendedName>
</protein>
<dbReference type="InterPro" id="IPR029319">
    <property type="entry name" value="DNA_ligase_OB"/>
</dbReference>
<dbReference type="GO" id="GO:0003910">
    <property type="term" value="F:DNA ligase (ATP) activity"/>
    <property type="evidence" value="ECO:0007669"/>
    <property type="project" value="InterPro"/>
</dbReference>
<dbReference type="InterPro" id="IPR050326">
    <property type="entry name" value="NAD_dep_DNA_ligaseB"/>
</dbReference>
<dbReference type="Gene3D" id="2.40.50.140">
    <property type="entry name" value="Nucleic acid-binding proteins"/>
    <property type="match status" value="1"/>
</dbReference>
<keyword evidence="3" id="KW-0235">DNA replication</keyword>
<dbReference type="GO" id="GO:0006281">
    <property type="term" value="P:DNA repair"/>
    <property type="evidence" value="ECO:0007669"/>
    <property type="project" value="UniProtKB-KW"/>
</dbReference>
<dbReference type="SUPFAM" id="SSF56091">
    <property type="entry name" value="DNA ligase/mRNA capping enzyme, catalytic domain"/>
    <property type="match status" value="1"/>
</dbReference>
<dbReference type="CDD" id="cd07896">
    <property type="entry name" value="Adenylation_kDNA_ligase_like"/>
    <property type="match status" value="1"/>
</dbReference>
<dbReference type="PANTHER" id="PTHR47810">
    <property type="entry name" value="DNA LIGASE"/>
    <property type="match status" value="1"/>
</dbReference>
<dbReference type="Pfam" id="PF00533">
    <property type="entry name" value="BRCT"/>
    <property type="match status" value="2"/>
</dbReference>
<dbReference type="EMBL" id="VJMJ01000313">
    <property type="protein sequence ID" value="KAF0723180.1"/>
    <property type="molecule type" value="Genomic_DNA"/>
</dbReference>
<dbReference type="InterPro" id="IPR012310">
    <property type="entry name" value="DNA_ligase_ATP-dep_cent"/>
</dbReference>
<keyword evidence="6" id="KW-0862">Zinc</keyword>
<comment type="cofactor">
    <cofactor evidence="1">
        <name>a divalent metal cation</name>
        <dbReference type="ChEBI" id="CHEBI:60240"/>
    </cofactor>
</comment>
<dbReference type="InterPro" id="IPR001357">
    <property type="entry name" value="BRCT_dom"/>
</dbReference>
<evidence type="ECO:0000313" key="10">
    <source>
        <dbReference type="Proteomes" id="UP000481153"/>
    </source>
</evidence>
<evidence type="ECO:0000256" key="3">
    <source>
        <dbReference type="ARBA" id="ARBA00022705"/>
    </source>
</evidence>
<keyword evidence="5" id="KW-0234">DNA repair</keyword>
<dbReference type="InterPro" id="IPR007527">
    <property type="entry name" value="Znf_SWIM"/>
</dbReference>
<dbReference type="PROSITE" id="PS50172">
    <property type="entry name" value="BRCT"/>
    <property type="match status" value="1"/>
</dbReference>
<dbReference type="Gene3D" id="3.40.50.10190">
    <property type="entry name" value="BRCT domain"/>
    <property type="match status" value="2"/>
</dbReference>
<dbReference type="Gene3D" id="3.30.1490.70">
    <property type="match status" value="1"/>
</dbReference>
<gene>
    <name evidence="9" type="ORF">Ae201684_017801</name>
</gene>
<dbReference type="InterPro" id="IPR036420">
    <property type="entry name" value="BRCT_dom_sf"/>
</dbReference>
<reference evidence="9 10" key="1">
    <citation type="submission" date="2019-07" db="EMBL/GenBank/DDBJ databases">
        <title>Genomics analysis of Aphanomyces spp. identifies a new class of oomycete effector associated with host adaptation.</title>
        <authorList>
            <person name="Gaulin E."/>
        </authorList>
    </citation>
    <scope>NUCLEOTIDE SEQUENCE [LARGE SCALE GENOMIC DNA]</scope>
    <source>
        <strain evidence="9 10">ATCC 201684</strain>
    </source>
</reference>
<dbReference type="InterPro" id="IPR012340">
    <property type="entry name" value="NA-bd_OB-fold"/>
</dbReference>
<dbReference type="VEuPathDB" id="FungiDB:AeMF1_004122"/>
<evidence type="ECO:0000259" key="7">
    <source>
        <dbReference type="PROSITE" id="PS50172"/>
    </source>
</evidence>
<evidence type="ECO:0008006" key="11">
    <source>
        <dbReference type="Google" id="ProtNLM"/>
    </source>
</evidence>
<accession>A0A6G0WA98</accession>
<dbReference type="Pfam" id="PF01068">
    <property type="entry name" value="DNA_ligase_A_M"/>
    <property type="match status" value="1"/>
</dbReference>
<sequence>MSTLLHGKVIAITGKLSLGSRDDVAKLIQAHGGVMASSVTKGVTHLVTNDPSGTSSKLVQARKWGIEIVGEDFLTALAPANASAIEPPTKKLKQEVNPTIAIEGRVFTFIGDLDLDRQECIRYIESKGGSYVERLSDKVTDAVIKDARSSSPELTKAQSQGVNLVTEAAMTQLIFSDMFGEEEAAADNNAPMPNRVMTDGEAISVPGNSSNYEVRYRGGVYYCTCMGWKMQNKAVDARSCKHLKQILGEPFELWRTTGSTNPGAASKATSSTMAKQTAPKLLLAQKWEAQDVVGWWISEKFDGVRGYWNGTTFLSRLGNPFYAPHFFTQGLPTDHHLDGELFLGRGRFEQTVSIVKSQNLDDKWKTLKFMVFDVPTLPGDFETRMEYLQTKIAPTCPYAVIVEHKMCTSEAMLLDTLKAVEAEGAEGLMLRQPKSLYVKARSSTLLKVKTFSDDEAIVTGYEKGKGKYAGMTGSLKVRNRDGKTFAVGSGLTDALRTNPPPVATIITYRFQEKTQAGIPRFPTFVGIAIDKVWDEKTAA</sequence>
<evidence type="ECO:0000256" key="1">
    <source>
        <dbReference type="ARBA" id="ARBA00001968"/>
    </source>
</evidence>
<evidence type="ECO:0000259" key="8">
    <source>
        <dbReference type="PROSITE" id="PS50966"/>
    </source>
</evidence>
<dbReference type="SMART" id="SM00292">
    <property type="entry name" value="BRCT"/>
    <property type="match status" value="2"/>
</dbReference>
<organism evidence="9 10">
    <name type="scientific">Aphanomyces euteiches</name>
    <dbReference type="NCBI Taxonomy" id="100861"/>
    <lineage>
        <taxon>Eukaryota</taxon>
        <taxon>Sar</taxon>
        <taxon>Stramenopiles</taxon>
        <taxon>Oomycota</taxon>
        <taxon>Saprolegniomycetes</taxon>
        <taxon>Saprolegniales</taxon>
        <taxon>Verrucalvaceae</taxon>
        <taxon>Aphanomyces</taxon>
    </lineage>
</organism>
<evidence type="ECO:0000256" key="6">
    <source>
        <dbReference type="PROSITE-ProRule" id="PRU00325"/>
    </source>
</evidence>
<dbReference type="Pfam" id="PF14743">
    <property type="entry name" value="DNA_ligase_OB_2"/>
    <property type="match status" value="1"/>
</dbReference>
<dbReference type="GO" id="GO:0005524">
    <property type="term" value="F:ATP binding"/>
    <property type="evidence" value="ECO:0007669"/>
    <property type="project" value="InterPro"/>
</dbReference>
<dbReference type="SUPFAM" id="SSF50249">
    <property type="entry name" value="Nucleic acid-binding proteins"/>
    <property type="match status" value="1"/>
</dbReference>
<feature type="domain" description="BRCT" evidence="7">
    <location>
        <begin position="1"/>
        <end position="74"/>
    </location>
</feature>
<dbReference type="GO" id="GO:0006310">
    <property type="term" value="P:DNA recombination"/>
    <property type="evidence" value="ECO:0007669"/>
    <property type="project" value="InterPro"/>
</dbReference>
<dbReference type="SUPFAM" id="SSF52113">
    <property type="entry name" value="BRCT domain"/>
    <property type="match status" value="2"/>
</dbReference>
<keyword evidence="6" id="KW-0863">Zinc-finger</keyword>
<keyword evidence="2" id="KW-0436">Ligase</keyword>
<dbReference type="PANTHER" id="PTHR47810:SF1">
    <property type="entry name" value="DNA LIGASE B"/>
    <property type="match status" value="1"/>
</dbReference>
<comment type="caution">
    <text evidence="9">The sequence shown here is derived from an EMBL/GenBank/DDBJ whole genome shotgun (WGS) entry which is preliminary data.</text>
</comment>
<feature type="domain" description="SWIM-type" evidence="8">
    <location>
        <begin position="212"/>
        <end position="251"/>
    </location>
</feature>
<evidence type="ECO:0000256" key="4">
    <source>
        <dbReference type="ARBA" id="ARBA00022763"/>
    </source>
</evidence>
<evidence type="ECO:0000256" key="2">
    <source>
        <dbReference type="ARBA" id="ARBA00022598"/>
    </source>
</evidence>
<dbReference type="NCBIfam" id="NF006592">
    <property type="entry name" value="PRK09125.1"/>
    <property type="match status" value="1"/>
</dbReference>
<proteinExistence type="predicted"/>
<name>A0A6G0WA98_9STRA</name>
<keyword evidence="6" id="KW-0479">Metal-binding</keyword>
<evidence type="ECO:0000256" key="5">
    <source>
        <dbReference type="ARBA" id="ARBA00023204"/>
    </source>
</evidence>
<dbReference type="GO" id="GO:0008270">
    <property type="term" value="F:zinc ion binding"/>
    <property type="evidence" value="ECO:0007669"/>
    <property type="project" value="UniProtKB-KW"/>
</dbReference>
<keyword evidence="4" id="KW-0227">DNA damage</keyword>
<keyword evidence="10" id="KW-1185">Reference proteome</keyword>
<dbReference type="Gene3D" id="3.30.470.30">
    <property type="entry name" value="DNA ligase/mRNA capping enzyme"/>
    <property type="match status" value="1"/>
</dbReference>
<dbReference type="AlphaFoldDB" id="A0A6G0WA98"/>
<evidence type="ECO:0000313" key="9">
    <source>
        <dbReference type="EMBL" id="KAF0723180.1"/>
    </source>
</evidence>